<reference evidence="1 2" key="1">
    <citation type="submission" date="2019-02" db="EMBL/GenBank/DDBJ databases">
        <title>Deep-cultivation of Planctomycetes and their phenomic and genomic characterization uncovers novel biology.</title>
        <authorList>
            <person name="Wiegand S."/>
            <person name="Jogler M."/>
            <person name="Boedeker C."/>
            <person name="Pinto D."/>
            <person name="Vollmers J."/>
            <person name="Rivas-Marin E."/>
            <person name="Kohn T."/>
            <person name="Peeters S.H."/>
            <person name="Heuer A."/>
            <person name="Rast P."/>
            <person name="Oberbeckmann S."/>
            <person name="Bunk B."/>
            <person name="Jeske O."/>
            <person name="Meyerdierks A."/>
            <person name="Storesund J.E."/>
            <person name="Kallscheuer N."/>
            <person name="Luecker S."/>
            <person name="Lage O.M."/>
            <person name="Pohl T."/>
            <person name="Merkel B.J."/>
            <person name="Hornburger P."/>
            <person name="Mueller R.-W."/>
            <person name="Bruemmer F."/>
            <person name="Labrenz M."/>
            <person name="Spormann A.M."/>
            <person name="Op Den Camp H."/>
            <person name="Overmann J."/>
            <person name="Amann R."/>
            <person name="Jetten M.S.M."/>
            <person name="Mascher T."/>
            <person name="Medema M.H."/>
            <person name="Devos D.P."/>
            <person name="Kaster A.-K."/>
            <person name="Ovreas L."/>
            <person name="Rohde M."/>
            <person name="Galperin M.Y."/>
            <person name="Jogler C."/>
        </authorList>
    </citation>
    <scope>NUCLEOTIDE SEQUENCE [LARGE SCALE GENOMIC DNA]</scope>
    <source>
        <strain evidence="1 2">CA13</strain>
    </source>
</reference>
<gene>
    <name evidence="1" type="ORF">CA13_26550</name>
</gene>
<evidence type="ECO:0000313" key="2">
    <source>
        <dbReference type="Proteomes" id="UP000315010"/>
    </source>
</evidence>
<comment type="caution">
    <text evidence="1">The sequence shown here is derived from an EMBL/GenBank/DDBJ whole genome shotgun (WGS) entry which is preliminary data.</text>
</comment>
<organism evidence="1 2">
    <name type="scientific">Novipirellula herctigrandis</name>
    <dbReference type="NCBI Taxonomy" id="2527986"/>
    <lineage>
        <taxon>Bacteria</taxon>
        <taxon>Pseudomonadati</taxon>
        <taxon>Planctomycetota</taxon>
        <taxon>Planctomycetia</taxon>
        <taxon>Pirellulales</taxon>
        <taxon>Pirellulaceae</taxon>
        <taxon>Novipirellula</taxon>
    </lineage>
</organism>
<accession>A0A5C5Z2F8</accession>
<proteinExistence type="predicted"/>
<name>A0A5C5Z2F8_9BACT</name>
<sequence length="70" mass="7995">MAGFRNRDIGDKSIKDAIRTALADDKHNCVNEAYGIIEAVLDKNCLNVNFHLAFIYPSTFFSKRLSEFLR</sequence>
<protein>
    <submittedName>
        <fullName evidence="1">Uncharacterized protein</fullName>
    </submittedName>
</protein>
<dbReference type="Proteomes" id="UP000315010">
    <property type="component" value="Unassembled WGS sequence"/>
</dbReference>
<evidence type="ECO:0000313" key="1">
    <source>
        <dbReference type="EMBL" id="TWT81206.1"/>
    </source>
</evidence>
<dbReference type="EMBL" id="SJPJ01000001">
    <property type="protein sequence ID" value="TWT81206.1"/>
    <property type="molecule type" value="Genomic_DNA"/>
</dbReference>
<keyword evidence="2" id="KW-1185">Reference proteome</keyword>
<dbReference type="AlphaFoldDB" id="A0A5C5Z2F8"/>